<dbReference type="Proteomes" id="UP001590951">
    <property type="component" value="Unassembled WGS sequence"/>
</dbReference>
<dbReference type="Pfam" id="PF25545">
    <property type="entry name" value="DUF7924"/>
    <property type="match status" value="1"/>
</dbReference>
<protein>
    <recommendedName>
        <fullName evidence="2">DUF7924 domain-containing protein</fullName>
    </recommendedName>
</protein>
<evidence type="ECO:0000259" key="2">
    <source>
        <dbReference type="Pfam" id="PF25545"/>
    </source>
</evidence>
<evidence type="ECO:0000256" key="1">
    <source>
        <dbReference type="SAM" id="MobiDB-lite"/>
    </source>
</evidence>
<gene>
    <name evidence="3" type="ORF">ABVK25_011888</name>
</gene>
<reference evidence="3 4" key="1">
    <citation type="submission" date="2024-09" db="EMBL/GenBank/DDBJ databases">
        <title>Rethinking Asexuality: The Enigmatic Case of Functional Sexual Genes in Lepraria (Stereocaulaceae).</title>
        <authorList>
            <person name="Doellman M."/>
            <person name="Sun Y."/>
            <person name="Barcenas-Pena A."/>
            <person name="Lumbsch H.T."/>
            <person name="Grewe F."/>
        </authorList>
    </citation>
    <scope>NUCLEOTIDE SEQUENCE [LARGE SCALE GENOMIC DNA]</scope>
    <source>
        <strain evidence="3 4">Grewe 0041</strain>
    </source>
</reference>
<comment type="caution">
    <text evidence="3">The sequence shown here is derived from an EMBL/GenBank/DDBJ whole genome shotgun (WGS) entry which is preliminary data.</text>
</comment>
<evidence type="ECO:0000313" key="3">
    <source>
        <dbReference type="EMBL" id="KAL2045963.1"/>
    </source>
</evidence>
<organism evidence="3 4">
    <name type="scientific">Lepraria finkii</name>
    <dbReference type="NCBI Taxonomy" id="1340010"/>
    <lineage>
        <taxon>Eukaryota</taxon>
        <taxon>Fungi</taxon>
        <taxon>Dikarya</taxon>
        <taxon>Ascomycota</taxon>
        <taxon>Pezizomycotina</taxon>
        <taxon>Lecanoromycetes</taxon>
        <taxon>OSLEUM clade</taxon>
        <taxon>Lecanoromycetidae</taxon>
        <taxon>Lecanorales</taxon>
        <taxon>Lecanorineae</taxon>
        <taxon>Stereocaulaceae</taxon>
        <taxon>Lepraria</taxon>
    </lineage>
</organism>
<feature type="compositionally biased region" description="Polar residues" evidence="1">
    <location>
        <begin position="505"/>
        <end position="522"/>
    </location>
</feature>
<feature type="compositionally biased region" description="Basic and acidic residues" evidence="1">
    <location>
        <begin position="1"/>
        <end position="10"/>
    </location>
</feature>
<feature type="domain" description="DUF7924" evidence="2">
    <location>
        <begin position="190"/>
        <end position="365"/>
    </location>
</feature>
<feature type="compositionally biased region" description="Low complexity" evidence="1">
    <location>
        <begin position="104"/>
        <end position="114"/>
    </location>
</feature>
<sequence length="522" mass="57673">MLEAQTHDRNANVPTAPANDAVTIVPEQHVALDQTSPRPCKRRCPYPHLSPSLTHATTEINRASEAKAKAGAEAEAEAGGAAAQVPHPLTADNLATLPDHSAQSHPSPTSTLTSTASTFDFSQRLGHVGTDTSVEMTVSETRSLLNRNRLHLFDNDAEERAQKIVHAGNEIREQRRSSAMSSPIAETLVQTIKKYANKGERTFMFHLWKALLNDTRQVPDRELTLQDDPDLFQWVVKAWDKDYIWGKWEADFAPDTCPTLDKTGDAKVDAVLLGVPRITTPRPDIAYGFEVDAFDEAYREILHRTTGGKITGQQFGTFFAVEAKCGERSIEEAENQCCRTGATMAKSRRDIARALVNEKTLLQTLRASTIATPLQSTDLVAPTSSHVTPVQAPSSNRSVEQPPTASNDPTQDMDTISFTLAVCPQIAKLSIHFAETWPDGHTEWQMHRLKSYLLEECDYLQELHHDIDNILDWGCTTRKKQITNQAAELAQIALDMEEVKKAKSTTEAACSKASGTGSKRKR</sequence>
<evidence type="ECO:0000313" key="4">
    <source>
        <dbReference type="Proteomes" id="UP001590951"/>
    </source>
</evidence>
<feature type="region of interest" description="Disordered" evidence="1">
    <location>
        <begin position="381"/>
        <end position="412"/>
    </location>
</feature>
<proteinExistence type="predicted"/>
<dbReference type="EMBL" id="JBHFEH010000125">
    <property type="protein sequence ID" value="KAL2045963.1"/>
    <property type="molecule type" value="Genomic_DNA"/>
</dbReference>
<feature type="region of interest" description="Disordered" evidence="1">
    <location>
        <begin position="1"/>
        <end position="21"/>
    </location>
</feature>
<keyword evidence="4" id="KW-1185">Reference proteome</keyword>
<dbReference type="InterPro" id="IPR057684">
    <property type="entry name" value="DUF7924"/>
</dbReference>
<feature type="compositionally biased region" description="Low complexity" evidence="1">
    <location>
        <begin position="73"/>
        <end position="83"/>
    </location>
</feature>
<name>A0ABR4ALI2_9LECA</name>
<feature type="region of interest" description="Disordered" evidence="1">
    <location>
        <begin position="503"/>
        <end position="522"/>
    </location>
</feature>
<feature type="region of interest" description="Disordered" evidence="1">
    <location>
        <begin position="63"/>
        <end position="114"/>
    </location>
</feature>
<accession>A0ABR4ALI2</accession>
<feature type="compositionally biased region" description="Basic and acidic residues" evidence="1">
    <location>
        <begin position="63"/>
        <end position="72"/>
    </location>
</feature>